<evidence type="ECO:0000256" key="9">
    <source>
        <dbReference type="ARBA" id="ARBA00022833"/>
    </source>
</evidence>
<dbReference type="Proteomes" id="UP000052089">
    <property type="component" value="Segment"/>
</dbReference>
<dbReference type="GO" id="GO:0039502">
    <property type="term" value="P:symbiont-mediated suppression of host type I interferon-mediated signaling pathway"/>
    <property type="evidence" value="ECO:0007669"/>
    <property type="project" value="UniProtKB-UniRule"/>
</dbReference>
<keyword evidence="5 18" id="KW-1090">Inhibition of host innate immune response by virus</keyword>
<comment type="subcellular location">
    <subcellularLocation>
        <location evidence="18">Host cytoplasm</location>
    </subcellularLocation>
    <subcellularLocation>
        <location evidence="18">Host nucleus</location>
    </subcellularLocation>
    <text evidence="18">Predominantly found in the host nucleus.</text>
</comment>
<evidence type="ECO:0000256" key="18">
    <source>
        <dbReference type="HAMAP-Rule" id="MF_04004"/>
    </source>
</evidence>
<gene>
    <name evidence="18 20" type="primary">E7</name>
</gene>
<comment type="similarity">
    <text evidence="18 19">Belongs to the papillomaviridae E7 protein family.</text>
</comment>
<comment type="caution">
    <text evidence="18">Lacks conserved residue(s) required for the propagation of feature annotation.</text>
</comment>
<keyword evidence="14 18" id="KW-1035">Host cytoplasm</keyword>
<keyword evidence="1 18" id="KW-1121">Modulation of host cell cycle by virus</keyword>
<comment type="PTM">
    <text evidence="18">Highly phosphorylated.</text>
</comment>
<evidence type="ECO:0000256" key="15">
    <source>
        <dbReference type="ARBA" id="ARBA00023258"/>
    </source>
</evidence>
<reference evidence="20 21" key="1">
    <citation type="submission" date="2010-09" db="EMBL/GenBank/DDBJ databases">
        <authorList>
            <person name="Rivera R."/>
            <person name="Robles-Sikisaka R."/>
            <person name="Wellehan J.F.X.Jr."/>
            <person name="Nollens H."/>
        </authorList>
    </citation>
    <scope>NUCLEOTIDE SEQUENCE [LARGE SCALE GENOMIC DNA]</scope>
    <source>
        <strain evidence="20">ZcPV1_2008</strain>
    </source>
</reference>
<evidence type="ECO:0000256" key="12">
    <source>
        <dbReference type="ARBA" id="ARBA00023159"/>
    </source>
</evidence>
<feature type="short sequence motif" description="LXCXE motif; interaction with host RB1 and TMEM173/STING" evidence="18">
    <location>
        <begin position="23"/>
        <end position="27"/>
    </location>
</feature>
<evidence type="ECO:0000256" key="2">
    <source>
        <dbReference type="ARBA" id="ARBA00022518"/>
    </source>
</evidence>
<keyword evidence="9 18" id="KW-0862">Zinc</keyword>
<evidence type="ECO:0000256" key="1">
    <source>
        <dbReference type="ARBA" id="ARBA00022504"/>
    </source>
</evidence>
<dbReference type="Pfam" id="PF00527">
    <property type="entry name" value="E7"/>
    <property type="match status" value="1"/>
</dbReference>
<keyword evidence="16 18" id="KW-0899">Viral immunoevasion</keyword>
<dbReference type="GO" id="GO:0039645">
    <property type="term" value="P:symbiont-mediated perturbation of host cell cycle G1/S transition checkpoint"/>
    <property type="evidence" value="ECO:0007669"/>
    <property type="project" value="UniProtKB-UniRule"/>
</dbReference>
<feature type="zinc finger region" evidence="18">
    <location>
        <begin position="48"/>
        <end position="84"/>
    </location>
</feature>
<dbReference type="SUPFAM" id="SSF161234">
    <property type="entry name" value="E7 C-terminal domain-like"/>
    <property type="match status" value="1"/>
</dbReference>
<evidence type="ECO:0000256" key="13">
    <source>
        <dbReference type="ARBA" id="ARBA00023163"/>
    </source>
</evidence>
<evidence type="ECO:0000313" key="20">
    <source>
        <dbReference type="EMBL" id="ADZ74261.1"/>
    </source>
</evidence>
<dbReference type="KEGG" id="vg:10399582"/>
<evidence type="ECO:0000256" key="8">
    <source>
        <dbReference type="ARBA" id="ARBA00022830"/>
    </source>
</evidence>
<dbReference type="OrthoDB" id="28045at10239"/>
<organism evidence="20 21">
    <name type="scientific">Zalophus californianus papillomavirus 1</name>
    <dbReference type="NCBI Taxonomy" id="998829"/>
    <lineage>
        <taxon>Viruses</taxon>
        <taxon>Monodnaviria</taxon>
        <taxon>Shotokuvirae</taxon>
        <taxon>Cossaviricota</taxon>
        <taxon>Papovaviricetes</taxon>
        <taxon>Zurhausenvirales</taxon>
        <taxon>Papillomaviridae</taxon>
        <taxon>Firstpapillomavirinae</taxon>
        <taxon>Dyonupapillomavirus</taxon>
        <taxon>Dyonupapillomavirus 1</taxon>
    </lineage>
</organism>
<reference evidence="20 21" key="2">
    <citation type="submission" date="2011-03" db="EMBL/GenBank/DDBJ databases">
        <title>Characterization of a novel papillomavirus species (ZcPV1) from two California sea lions (Zalophus californianus).</title>
        <authorList>
            <person name="Hoffman E.M."/>
            <person name="Stacy B.A."/>
            <person name="Jensen E.D."/>
        </authorList>
    </citation>
    <scope>NUCLEOTIDE SEQUENCE [LARGE SCALE GENOMIC DNA]</scope>
    <source>
        <strain evidence="20">ZcPV1_2008</strain>
    </source>
</reference>
<evidence type="ECO:0000313" key="21">
    <source>
        <dbReference type="Proteomes" id="UP000052089"/>
    </source>
</evidence>
<keyword evidence="21" id="KW-1185">Reference proteome</keyword>
<feature type="short sequence motif" description="Nuclear export signal" evidence="18">
    <location>
        <begin position="66"/>
        <end position="74"/>
    </location>
</feature>
<comment type="function">
    <text evidence="19">E7 protein has both transforming and trans-activating activities.</text>
</comment>
<dbReference type="GO" id="GO:0003700">
    <property type="term" value="F:DNA-binding transcription factor activity"/>
    <property type="evidence" value="ECO:0007669"/>
    <property type="project" value="UniProtKB-UniRule"/>
</dbReference>
<keyword evidence="8 18" id="KW-1114">Inhibition of host interferon signaling pathway by virus</keyword>
<evidence type="ECO:0000256" key="10">
    <source>
        <dbReference type="ARBA" id="ARBA00023015"/>
    </source>
</evidence>
<evidence type="ECO:0000256" key="3">
    <source>
        <dbReference type="ARBA" id="ARBA00022562"/>
    </source>
</evidence>
<dbReference type="GO" id="GO:0006351">
    <property type="term" value="P:DNA-templated transcription"/>
    <property type="evidence" value="ECO:0007669"/>
    <property type="project" value="UniProtKB-UniRule"/>
</dbReference>
<proteinExistence type="inferred from homology"/>
<evidence type="ECO:0000256" key="6">
    <source>
        <dbReference type="ARBA" id="ARBA00022723"/>
    </source>
</evidence>
<evidence type="ECO:0000256" key="7">
    <source>
        <dbReference type="ARBA" id="ARBA00022771"/>
    </source>
</evidence>
<sequence length="94" mass="10695">MIGKEATLKDIVLEEQPTVADELWCDEELPPEEAEPDRRAPYKVHAYCGYCKRGVRLVIYSDTDSVQKLHRLLLGPFDIVCPPCAVRCRYNNGS</sequence>
<dbReference type="GO" id="GO:0052170">
    <property type="term" value="P:symbiont-mediated suppression of host innate immune response"/>
    <property type="evidence" value="ECO:0007669"/>
    <property type="project" value="UniProtKB-KW"/>
</dbReference>
<comment type="function">
    <text evidence="18">Plays a role in viral genome replication by driving entry of quiescent cells into the cell cycle. Stimulation of progression from G1 to S phase allows the virus to efficiently use the cellular DNA replicating machinery to achieve viral genome replication. E7 protein has both transforming and trans-activating activities. Induces the disassembly of the E2F1 transcription factor from RB1, with subsequent transcriptional activation of E2F1-regulated S-phase genes. Interferes with host histone deacetylation mediated by HDAC1 and HDAC2, leading to transcription activation. Plays also a role in the inhibition of both antiviral and antiproliferative functions of host interferon alpha. Interaction with host TMEM173/STING impairs the ability of TMEM173/STING to sense cytosolic DNA and promote the production of type I interferon (IFN-alpha and IFN-beta).</text>
</comment>
<dbReference type="GO" id="GO:0008270">
    <property type="term" value="F:zinc ion binding"/>
    <property type="evidence" value="ECO:0007669"/>
    <property type="project" value="UniProtKB-KW"/>
</dbReference>
<protein>
    <recommendedName>
        <fullName evidence="18 19">Protein E7</fullName>
    </recommendedName>
</protein>
<keyword evidence="12 18" id="KW-0010">Activator</keyword>
<dbReference type="Gene3D" id="3.30.160.330">
    <property type="match status" value="1"/>
</dbReference>
<dbReference type="GO" id="GO:0019904">
    <property type="term" value="F:protein domain specific binding"/>
    <property type="evidence" value="ECO:0007669"/>
    <property type="project" value="UniProtKB-UniRule"/>
</dbReference>
<keyword evidence="15" id="KW-0922">Interferon antiviral system evasion</keyword>
<name>F2X1C3_9PAPI</name>
<dbReference type="RefSeq" id="YP_004346963.1">
    <property type="nucleotide sequence ID" value="NC_015325.1"/>
</dbReference>
<keyword evidence="4 18" id="KW-0945">Host-virus interaction</keyword>
<dbReference type="HAMAP" id="MF_04004">
    <property type="entry name" value="PPV_E7"/>
    <property type="match status" value="1"/>
</dbReference>
<keyword evidence="7 18" id="KW-0863">Zinc-finger</keyword>
<evidence type="ECO:0000256" key="4">
    <source>
        <dbReference type="ARBA" id="ARBA00022581"/>
    </source>
</evidence>
<comment type="subunit">
    <text evidence="18">Homodimer. Homooligomer. Interacts with host RB1; this interaction induces dissociation of RB1-E2F1 complex thereby disrupting RB1 activity. Interacts with host EP300; this interaction represses EP300 transcriptional activity. Interacts with protein E2; this interaction inhibits E7 oncogenic activity. Interacts with host TMEM173/STING; this interaction impairs the ability of TMEM173/STING to sense cytosolic DNA and promote the production of type I interferon (IFN-alpha and IFN-beta).</text>
</comment>
<dbReference type="GO" id="GO:0030430">
    <property type="term" value="C:host cell cytoplasm"/>
    <property type="evidence" value="ECO:0007669"/>
    <property type="project" value="UniProtKB-SubCell"/>
</dbReference>
<comment type="domain">
    <text evidence="18">The E7 terminal domain is an intrinsically disordered domain, whose flexibility and conformational transitions confer target adaptability to the oncoprotein. It allows adaptation to a variety of protein targets and exposes the PEST degradation sequence that regulates its turnover in the cell.</text>
</comment>
<keyword evidence="2 18" id="KW-0244">Early protein</keyword>
<evidence type="ECO:0000256" key="14">
    <source>
        <dbReference type="ARBA" id="ARBA00023200"/>
    </source>
</evidence>
<dbReference type="GO" id="GO:0042025">
    <property type="term" value="C:host cell nucleus"/>
    <property type="evidence" value="ECO:0007669"/>
    <property type="project" value="UniProtKB-SubCell"/>
</dbReference>
<evidence type="ECO:0000256" key="19">
    <source>
        <dbReference type="PIRNR" id="PIRNR003407"/>
    </source>
</evidence>
<keyword evidence="10 18" id="KW-0805">Transcription regulation</keyword>
<dbReference type="EMBL" id="HQ293213">
    <property type="protein sequence ID" value="ADZ74261.1"/>
    <property type="molecule type" value="Genomic_DNA"/>
</dbReference>
<evidence type="ECO:0000256" key="16">
    <source>
        <dbReference type="ARBA" id="ARBA00023280"/>
    </source>
</evidence>
<dbReference type="InterPro" id="IPR000148">
    <property type="entry name" value="Papilloma_E7"/>
</dbReference>
<accession>F2X1C3</accession>
<keyword evidence="6 18" id="KW-0479">Metal-binding</keyword>
<keyword evidence="17 18" id="KW-1078">G1/S host cell cycle checkpoint dysregulation by virus</keyword>
<keyword evidence="3 18" id="KW-1048">Host nucleus</keyword>
<dbReference type="PIRSF" id="PIRSF003407">
    <property type="entry name" value="Papvi_E7"/>
    <property type="match status" value="1"/>
</dbReference>
<evidence type="ECO:0000256" key="5">
    <source>
        <dbReference type="ARBA" id="ARBA00022632"/>
    </source>
</evidence>
<dbReference type="GO" id="GO:0003677">
    <property type="term" value="F:DNA binding"/>
    <property type="evidence" value="ECO:0007669"/>
    <property type="project" value="UniProtKB-UniRule"/>
</dbReference>
<evidence type="ECO:0000256" key="11">
    <source>
        <dbReference type="ARBA" id="ARBA00023125"/>
    </source>
</evidence>
<keyword evidence="11 18" id="KW-0238">DNA-binding</keyword>
<keyword evidence="13 18" id="KW-0804">Transcription</keyword>
<evidence type="ECO:0000256" key="17">
    <source>
        <dbReference type="ARBA" id="ARBA00023309"/>
    </source>
</evidence>
<dbReference type="GeneID" id="10399582"/>